<accession>E4V6B8</accession>
<dbReference type="EMBL" id="DS989830">
    <property type="protein sequence ID" value="EFR05301.1"/>
    <property type="molecule type" value="Genomic_DNA"/>
</dbReference>
<name>E4V6B8_ARTGP</name>
<dbReference type="InParanoid" id="E4V6B8"/>
<evidence type="ECO:0000313" key="2">
    <source>
        <dbReference type="Proteomes" id="UP000002669"/>
    </source>
</evidence>
<dbReference type="HOGENOM" id="CLU_2468603_0_0_1"/>
<dbReference type="AlphaFoldDB" id="E4V6B8"/>
<proteinExistence type="predicted"/>
<keyword evidence="2" id="KW-1185">Reference proteome</keyword>
<dbReference type="RefSeq" id="XP_003169408.1">
    <property type="nucleotide sequence ID" value="XM_003169360.1"/>
</dbReference>
<organism evidence="2">
    <name type="scientific">Arthroderma gypseum (strain ATCC MYA-4604 / CBS 118893)</name>
    <name type="common">Microsporum gypseum</name>
    <dbReference type="NCBI Taxonomy" id="535722"/>
    <lineage>
        <taxon>Eukaryota</taxon>
        <taxon>Fungi</taxon>
        <taxon>Dikarya</taxon>
        <taxon>Ascomycota</taxon>
        <taxon>Pezizomycotina</taxon>
        <taxon>Eurotiomycetes</taxon>
        <taxon>Eurotiomycetidae</taxon>
        <taxon>Onygenales</taxon>
        <taxon>Arthrodermataceae</taxon>
        <taxon>Nannizzia</taxon>
    </lineage>
</organism>
<protein>
    <submittedName>
        <fullName evidence="1">Uncharacterized protein</fullName>
    </submittedName>
</protein>
<sequence>MNQVVTDDQGGLHHVHLSGHLLPTKLCPQRHKSTVLRDGGPEFYPILAKATPRQSKTRYCGDANVGKDILRAERLYQSEKSGMNLHTL</sequence>
<dbReference type="GeneID" id="10024638"/>
<evidence type="ECO:0000313" key="1">
    <source>
        <dbReference type="EMBL" id="EFR05301.1"/>
    </source>
</evidence>
<reference evidence="2" key="1">
    <citation type="journal article" date="2012" name="MBio">
        <title>Comparative genome analysis of Trichophyton rubrum and related dermatophytes reveals candidate genes involved in infection.</title>
        <authorList>
            <person name="Martinez D.A."/>
            <person name="Oliver B.G."/>
            <person name="Graeser Y."/>
            <person name="Goldberg J.M."/>
            <person name="Li W."/>
            <person name="Martinez-Rossi N.M."/>
            <person name="Monod M."/>
            <person name="Shelest E."/>
            <person name="Barton R.C."/>
            <person name="Birch E."/>
            <person name="Brakhage A.A."/>
            <person name="Chen Z."/>
            <person name="Gurr S.J."/>
            <person name="Heiman D."/>
            <person name="Heitman J."/>
            <person name="Kosti I."/>
            <person name="Rossi A."/>
            <person name="Saif S."/>
            <person name="Samalova M."/>
            <person name="Saunders C.W."/>
            <person name="Shea T."/>
            <person name="Summerbell R.C."/>
            <person name="Xu J."/>
            <person name="Young S."/>
            <person name="Zeng Q."/>
            <person name="Birren B.W."/>
            <person name="Cuomo C.A."/>
            <person name="White T.C."/>
        </authorList>
    </citation>
    <scope>NUCLEOTIDE SEQUENCE [LARGE SCALE GENOMIC DNA]</scope>
    <source>
        <strain evidence="2">ATCC MYA-4604 / CBS 118893</strain>
    </source>
</reference>
<dbReference type="VEuPathDB" id="FungiDB:MGYG_08312"/>
<dbReference type="Proteomes" id="UP000002669">
    <property type="component" value="Unassembled WGS sequence"/>
</dbReference>
<gene>
    <name evidence="1" type="ORF">MGYG_08312</name>
</gene>